<protein>
    <recommendedName>
        <fullName evidence="5">MARVEL domain-containing protein</fullName>
    </recommendedName>
</protein>
<feature type="transmembrane region" description="Helical" evidence="1">
    <location>
        <begin position="36"/>
        <end position="58"/>
    </location>
</feature>
<proteinExistence type="predicted"/>
<feature type="transmembrane region" description="Helical" evidence="1">
    <location>
        <begin position="114"/>
        <end position="137"/>
    </location>
</feature>
<dbReference type="EMBL" id="KL142377">
    <property type="protein sequence ID" value="KDR76879.1"/>
    <property type="molecule type" value="Genomic_DNA"/>
</dbReference>
<keyword evidence="2" id="KW-0732">Signal</keyword>
<dbReference type="OrthoDB" id="2992074at2759"/>
<keyword evidence="1" id="KW-1133">Transmembrane helix</keyword>
<gene>
    <name evidence="3" type="ORF">GALMADRAFT_138920</name>
</gene>
<keyword evidence="4" id="KW-1185">Reference proteome</keyword>
<feature type="transmembrane region" description="Helical" evidence="1">
    <location>
        <begin position="70"/>
        <end position="94"/>
    </location>
</feature>
<name>A0A067TAG2_GALM3</name>
<keyword evidence="1" id="KW-0812">Transmembrane</keyword>
<evidence type="ECO:0000313" key="4">
    <source>
        <dbReference type="Proteomes" id="UP000027222"/>
    </source>
</evidence>
<accession>A0A067TAG2</accession>
<dbReference type="HOGENOM" id="CLU_1635670_0_0_1"/>
<feature type="signal peptide" evidence="2">
    <location>
        <begin position="1"/>
        <end position="20"/>
    </location>
</feature>
<keyword evidence="1" id="KW-0472">Membrane</keyword>
<feature type="chain" id="PRO_5001648998" description="MARVEL domain-containing protein" evidence="2">
    <location>
        <begin position="21"/>
        <end position="161"/>
    </location>
</feature>
<evidence type="ECO:0000313" key="3">
    <source>
        <dbReference type="EMBL" id="KDR76879.1"/>
    </source>
</evidence>
<dbReference type="AlphaFoldDB" id="A0A067TAG2"/>
<reference evidence="4" key="1">
    <citation type="journal article" date="2014" name="Proc. Natl. Acad. Sci. U.S.A.">
        <title>Extensive sampling of basidiomycete genomes demonstrates inadequacy of the white-rot/brown-rot paradigm for wood decay fungi.</title>
        <authorList>
            <person name="Riley R."/>
            <person name="Salamov A.A."/>
            <person name="Brown D.W."/>
            <person name="Nagy L.G."/>
            <person name="Floudas D."/>
            <person name="Held B.W."/>
            <person name="Levasseur A."/>
            <person name="Lombard V."/>
            <person name="Morin E."/>
            <person name="Otillar R."/>
            <person name="Lindquist E.A."/>
            <person name="Sun H."/>
            <person name="LaButti K.M."/>
            <person name="Schmutz J."/>
            <person name="Jabbour D."/>
            <person name="Luo H."/>
            <person name="Baker S.E."/>
            <person name="Pisabarro A.G."/>
            <person name="Walton J.D."/>
            <person name="Blanchette R.A."/>
            <person name="Henrissat B."/>
            <person name="Martin F."/>
            <person name="Cullen D."/>
            <person name="Hibbett D.S."/>
            <person name="Grigoriev I.V."/>
        </authorList>
    </citation>
    <scope>NUCLEOTIDE SEQUENCE [LARGE SCALE GENOMIC DNA]</scope>
    <source>
        <strain evidence="4">CBS 339.88</strain>
    </source>
</reference>
<organism evidence="3 4">
    <name type="scientific">Galerina marginata (strain CBS 339.88)</name>
    <dbReference type="NCBI Taxonomy" id="685588"/>
    <lineage>
        <taxon>Eukaryota</taxon>
        <taxon>Fungi</taxon>
        <taxon>Dikarya</taxon>
        <taxon>Basidiomycota</taxon>
        <taxon>Agaricomycotina</taxon>
        <taxon>Agaricomycetes</taxon>
        <taxon>Agaricomycetidae</taxon>
        <taxon>Agaricales</taxon>
        <taxon>Agaricineae</taxon>
        <taxon>Strophariaceae</taxon>
        <taxon>Galerina</taxon>
    </lineage>
</organism>
<sequence length="161" mass="17504">MRTTFYRLILALALAQTALGSYMALVRGFIPNYRIIGNVAAYFSVLTWLWVSFLLTYSNRPNSTHKLTKVWAHLFSFISFVPTWLALGIMIFTLCPYHCDPSRSSGWDAPGGCGVSVAAGVASVLISILSAASAVVIRRGGRALGENIVEGRSKAMVNEKA</sequence>
<dbReference type="Proteomes" id="UP000027222">
    <property type="component" value="Unassembled WGS sequence"/>
</dbReference>
<evidence type="ECO:0000256" key="2">
    <source>
        <dbReference type="SAM" id="SignalP"/>
    </source>
</evidence>
<evidence type="ECO:0008006" key="5">
    <source>
        <dbReference type="Google" id="ProtNLM"/>
    </source>
</evidence>
<evidence type="ECO:0000256" key="1">
    <source>
        <dbReference type="SAM" id="Phobius"/>
    </source>
</evidence>